<evidence type="ECO:0000256" key="1">
    <source>
        <dbReference type="SAM" id="SignalP"/>
    </source>
</evidence>
<dbReference type="Proteomes" id="UP000006334">
    <property type="component" value="Unassembled WGS sequence"/>
</dbReference>
<dbReference type="Gene3D" id="3.40.190.10">
    <property type="entry name" value="Periplasmic binding protein-like II"/>
    <property type="match status" value="2"/>
</dbReference>
<proteinExistence type="predicted"/>
<dbReference type="RefSeq" id="WP_008843770.1">
    <property type="nucleotide sequence ID" value="NZ_BAEN01000027.1"/>
</dbReference>
<reference evidence="2 3" key="1">
    <citation type="journal article" date="2017" name="Antonie Van Leeuwenhoek">
        <title>Rhizobium rhizosphaerae sp. nov., a novel species isolated from rice rhizosphere.</title>
        <authorList>
            <person name="Zhao J.J."/>
            <person name="Zhang J."/>
            <person name="Zhang R.J."/>
            <person name="Zhang C.W."/>
            <person name="Yin H.Q."/>
            <person name="Zhang X.X."/>
        </authorList>
    </citation>
    <scope>NUCLEOTIDE SEQUENCE [LARGE SCALE GENOMIC DNA]</scope>
    <source>
        <strain evidence="2 3">E3</strain>
    </source>
</reference>
<feature type="signal peptide" evidence="1">
    <location>
        <begin position="1"/>
        <end position="19"/>
    </location>
</feature>
<sequence length="280" mass="32378">MKWILGALFSVVLCQTAIAATWEITYPRPISEDDHRQDYPVKLLALALDQTGVKYKLQPASVVMLQDKALKQLAENRSVNVVWSMSDIDRESRLLPIRIPIYKGLIGWRVFLVRKDKLAKFRNINTLQSLLKFKPIQGYDWPDTKILQSNGFDVLTSKSYAGLFTMLASNQGDFVPRSLVEVWKEYDAQFMDESIVVEPTLGIKYPAAMYFFVNKSNRTLAKLLENGLEKAVANGQYDVLFEQEFRDIFERSNMDKRFFFQIDNPLNAPATPIDREELWY</sequence>
<dbReference type="SUPFAM" id="SSF53850">
    <property type="entry name" value="Periplasmic binding protein-like II"/>
    <property type="match status" value="1"/>
</dbReference>
<dbReference type="EMBL" id="BAEN01000027">
    <property type="protein sequence ID" value="GAC13953.1"/>
    <property type="molecule type" value="Genomic_DNA"/>
</dbReference>
<gene>
    <name evidence="2" type="ORF">GLIP_1312</name>
</gene>
<evidence type="ECO:0008006" key="4">
    <source>
        <dbReference type="Google" id="ProtNLM"/>
    </source>
</evidence>
<evidence type="ECO:0000313" key="2">
    <source>
        <dbReference type="EMBL" id="GAC13953.1"/>
    </source>
</evidence>
<accession>K6YBD8</accession>
<dbReference type="STRING" id="1127673.GLIP_1312"/>
<keyword evidence="3" id="KW-1185">Reference proteome</keyword>
<protein>
    <recommendedName>
        <fullName evidence="4">Solute-binding protein family 3/N-terminal domain-containing protein</fullName>
    </recommendedName>
</protein>
<name>K6YBD8_9ALTE</name>
<dbReference type="AlphaFoldDB" id="K6YBD8"/>
<evidence type="ECO:0000313" key="3">
    <source>
        <dbReference type="Proteomes" id="UP000006334"/>
    </source>
</evidence>
<comment type="caution">
    <text evidence="2">The sequence shown here is derived from an EMBL/GenBank/DDBJ whole genome shotgun (WGS) entry which is preliminary data.</text>
</comment>
<feature type="chain" id="PRO_5003899923" description="Solute-binding protein family 3/N-terminal domain-containing protein" evidence="1">
    <location>
        <begin position="20"/>
        <end position="280"/>
    </location>
</feature>
<keyword evidence="1" id="KW-0732">Signal</keyword>
<organism evidence="2 3">
    <name type="scientific">Aliiglaciecola lipolytica E3</name>
    <dbReference type="NCBI Taxonomy" id="1127673"/>
    <lineage>
        <taxon>Bacteria</taxon>
        <taxon>Pseudomonadati</taxon>
        <taxon>Pseudomonadota</taxon>
        <taxon>Gammaproteobacteria</taxon>
        <taxon>Alteromonadales</taxon>
        <taxon>Alteromonadaceae</taxon>
        <taxon>Aliiglaciecola</taxon>
    </lineage>
</organism>
<dbReference type="eggNOG" id="COG0834">
    <property type="taxonomic scope" value="Bacteria"/>
</dbReference>